<dbReference type="PANTHER" id="PTHR32057">
    <property type="entry name" value="PROTEIN ADENYLYLTRANSFERASE SELO, MITOCHONDRIAL"/>
    <property type="match status" value="1"/>
</dbReference>
<comment type="catalytic activity">
    <reaction evidence="8">
        <text>L-seryl-[protein] + UTP = O-(5'-uridylyl)-L-seryl-[protein] + diphosphate</text>
        <dbReference type="Rhea" id="RHEA:64604"/>
        <dbReference type="Rhea" id="RHEA-COMP:9863"/>
        <dbReference type="Rhea" id="RHEA-COMP:16635"/>
        <dbReference type="ChEBI" id="CHEBI:29999"/>
        <dbReference type="ChEBI" id="CHEBI:33019"/>
        <dbReference type="ChEBI" id="CHEBI:46398"/>
        <dbReference type="ChEBI" id="CHEBI:156051"/>
    </reaction>
</comment>
<keyword evidence="4 8" id="KW-0479">Metal-binding</keyword>
<evidence type="ECO:0000256" key="4">
    <source>
        <dbReference type="ARBA" id="ARBA00022723"/>
    </source>
</evidence>
<keyword evidence="2 8" id="KW-0808">Transferase</keyword>
<feature type="binding site" evidence="8">
    <location>
        <position position="129"/>
    </location>
    <ligand>
        <name>ATP</name>
        <dbReference type="ChEBI" id="CHEBI:30616"/>
    </ligand>
</feature>
<evidence type="ECO:0000256" key="5">
    <source>
        <dbReference type="ARBA" id="ARBA00022741"/>
    </source>
</evidence>
<keyword evidence="5 8" id="KW-0547">Nucleotide-binding</keyword>
<dbReference type="HAMAP" id="MF_00692">
    <property type="entry name" value="SelO"/>
    <property type="match status" value="1"/>
</dbReference>
<evidence type="ECO:0000256" key="8">
    <source>
        <dbReference type="HAMAP-Rule" id="MF_00692"/>
    </source>
</evidence>
<dbReference type="Pfam" id="PF02696">
    <property type="entry name" value="SelO"/>
    <property type="match status" value="1"/>
</dbReference>
<comment type="catalytic activity">
    <reaction evidence="8">
        <text>L-threonyl-[protein] + ATP = 3-O-(5'-adenylyl)-L-threonyl-[protein] + diphosphate</text>
        <dbReference type="Rhea" id="RHEA:54292"/>
        <dbReference type="Rhea" id="RHEA-COMP:11060"/>
        <dbReference type="Rhea" id="RHEA-COMP:13847"/>
        <dbReference type="ChEBI" id="CHEBI:30013"/>
        <dbReference type="ChEBI" id="CHEBI:30616"/>
        <dbReference type="ChEBI" id="CHEBI:33019"/>
        <dbReference type="ChEBI" id="CHEBI:138113"/>
        <dbReference type="EC" id="2.7.7.108"/>
    </reaction>
</comment>
<dbReference type="PANTHER" id="PTHR32057:SF14">
    <property type="entry name" value="PROTEIN ADENYLYLTRANSFERASE SELO, MITOCHONDRIAL"/>
    <property type="match status" value="1"/>
</dbReference>
<dbReference type="EC" id="2.7.7.108" evidence="8"/>
<feature type="binding site" evidence="8">
    <location>
        <position position="130"/>
    </location>
    <ligand>
        <name>ATP</name>
        <dbReference type="ChEBI" id="CHEBI:30616"/>
    </ligand>
</feature>
<feature type="binding site" evidence="8">
    <location>
        <position position="268"/>
    </location>
    <ligand>
        <name>Mg(2+)</name>
        <dbReference type="ChEBI" id="CHEBI:18420"/>
    </ligand>
</feature>
<feature type="binding site" evidence="8">
    <location>
        <position position="97"/>
    </location>
    <ligand>
        <name>ATP</name>
        <dbReference type="ChEBI" id="CHEBI:30616"/>
    </ligand>
</feature>
<evidence type="ECO:0000256" key="7">
    <source>
        <dbReference type="ARBA" id="ARBA00022842"/>
    </source>
</evidence>
<name>A0A2P8GAW7_9BACL</name>
<feature type="binding site" evidence="8">
    <location>
        <position position="96"/>
    </location>
    <ligand>
        <name>ATP</name>
        <dbReference type="ChEBI" id="CHEBI:30616"/>
    </ligand>
</feature>
<dbReference type="RefSeq" id="WP_106534350.1">
    <property type="nucleotide sequence ID" value="NZ_PYAT01000012.1"/>
</dbReference>
<comment type="cofactor">
    <cofactor evidence="8">
        <name>Mg(2+)</name>
        <dbReference type="ChEBI" id="CHEBI:18420"/>
    </cofactor>
    <cofactor evidence="8">
        <name>Mn(2+)</name>
        <dbReference type="ChEBI" id="CHEBI:29035"/>
    </cofactor>
</comment>
<evidence type="ECO:0000313" key="9">
    <source>
        <dbReference type="EMBL" id="PSL31116.1"/>
    </source>
</evidence>
<evidence type="ECO:0000256" key="6">
    <source>
        <dbReference type="ARBA" id="ARBA00022840"/>
    </source>
</evidence>
<evidence type="ECO:0000313" key="10">
    <source>
        <dbReference type="Proteomes" id="UP000242682"/>
    </source>
</evidence>
<dbReference type="Proteomes" id="UP000242682">
    <property type="component" value="Unassembled WGS sequence"/>
</dbReference>
<comment type="similarity">
    <text evidence="1 8">Belongs to the SELO family.</text>
</comment>
<gene>
    <name evidence="8" type="primary">ydiU</name>
    <name evidence="8" type="synonym">selO</name>
    <name evidence="9" type="ORF">B0H99_11265</name>
</gene>
<feature type="active site" description="Proton acceptor" evidence="8">
    <location>
        <position position="258"/>
    </location>
</feature>
<organism evidence="9 10">
    <name type="scientific">Planomicrobium soli</name>
    <dbReference type="NCBI Taxonomy" id="1176648"/>
    <lineage>
        <taxon>Bacteria</taxon>
        <taxon>Bacillati</taxon>
        <taxon>Bacillota</taxon>
        <taxon>Bacilli</taxon>
        <taxon>Bacillales</taxon>
        <taxon>Caryophanaceae</taxon>
        <taxon>Planomicrobium</taxon>
    </lineage>
</organism>
<dbReference type="OrthoDB" id="9773505at2"/>
<reference evidence="9 10" key="1">
    <citation type="submission" date="2018-03" db="EMBL/GenBank/DDBJ databases">
        <title>Genomic Encyclopedia of Type Strains, Phase III (KMG-III): the genomes of soil and plant-associated and newly described type strains.</title>
        <authorList>
            <person name="Whitman W."/>
        </authorList>
    </citation>
    <scope>NUCLEOTIDE SEQUENCE [LARGE SCALE GENOMIC DNA]</scope>
    <source>
        <strain evidence="9 10">CGMCC 1.12259</strain>
    </source>
</reference>
<comment type="catalytic activity">
    <reaction evidence="8">
        <text>L-seryl-[protein] + ATP = 3-O-(5'-adenylyl)-L-seryl-[protein] + diphosphate</text>
        <dbReference type="Rhea" id="RHEA:58120"/>
        <dbReference type="Rhea" id="RHEA-COMP:9863"/>
        <dbReference type="Rhea" id="RHEA-COMP:15073"/>
        <dbReference type="ChEBI" id="CHEBI:29999"/>
        <dbReference type="ChEBI" id="CHEBI:30616"/>
        <dbReference type="ChEBI" id="CHEBI:33019"/>
        <dbReference type="ChEBI" id="CHEBI:142516"/>
        <dbReference type="EC" id="2.7.7.108"/>
    </reaction>
</comment>
<dbReference type="GO" id="GO:0005524">
    <property type="term" value="F:ATP binding"/>
    <property type="evidence" value="ECO:0007669"/>
    <property type="project" value="UniProtKB-UniRule"/>
</dbReference>
<dbReference type="AlphaFoldDB" id="A0A2P8GAW7"/>
<feature type="binding site" evidence="8">
    <location>
        <position position="181"/>
    </location>
    <ligand>
        <name>ATP</name>
        <dbReference type="ChEBI" id="CHEBI:30616"/>
    </ligand>
</feature>
<evidence type="ECO:0000256" key="2">
    <source>
        <dbReference type="ARBA" id="ARBA00022679"/>
    </source>
</evidence>
<dbReference type="GO" id="GO:0030145">
    <property type="term" value="F:manganese ion binding"/>
    <property type="evidence" value="ECO:0007669"/>
    <property type="project" value="UniProtKB-UniRule"/>
</dbReference>
<feature type="binding site" evidence="8">
    <location>
        <position position="268"/>
    </location>
    <ligand>
        <name>ATP</name>
        <dbReference type="ChEBI" id="CHEBI:30616"/>
    </ligand>
</feature>
<feature type="binding site" evidence="8">
    <location>
        <position position="117"/>
    </location>
    <ligand>
        <name>ATP</name>
        <dbReference type="ChEBI" id="CHEBI:30616"/>
    </ligand>
</feature>
<accession>A0A2P8GAW7</accession>
<keyword evidence="7 8" id="KW-0460">Magnesium</keyword>
<dbReference type="EC" id="2.7.7.-" evidence="8"/>
<comment type="function">
    <text evidence="8">Nucleotidyltransferase involved in the post-translational modification of proteins. It can catalyze the addition of adenosine monophosphate (AMP) or uridine monophosphate (UMP) to a protein, resulting in modifications known as AMPylation and UMPylation.</text>
</comment>
<feature type="binding site" evidence="8">
    <location>
        <position position="94"/>
    </location>
    <ligand>
        <name>ATP</name>
        <dbReference type="ChEBI" id="CHEBI:30616"/>
    </ligand>
</feature>
<keyword evidence="3 8" id="KW-0548">Nucleotidyltransferase</keyword>
<sequence length="492" mass="54302">MTKKIDKTEMGWNLDNSYASLPDKFYTSMNLNAVSSPKLAILNHPLADTLGLDAEALESEDGVAMLAGNRIPEGGKPIAEAYAGHQFGHLTMLGDGRALLLGEQLTPHGDRFDIQLKGSGRTPYSRGGDGRAALGPMLREYIISEAMHALGIPTTRSLAVVSTGETIRREAGFLPGAVLTRVAASHLRVGTFQYAAGAGSIDDVQALADYALDRHFPDIDTTDPDRYLKLFQEVAKRQASLIAKWQLVGFIHGVMNTDNMAISGETIDYGPCAFMDVYNPKTVFSSIDAQGRYAYNNQPLIGGWNLARFVETLLPLLHDDPEEAVKIAQAQLTIYTEQFHTNWHAGMRAKLGLFTEEAEDEALVDELLKIMHKQEADYTNTFVALTFGQLKGGKLFEAPEFLDWHERWQERLKHQHHSKEEVLQLMKNSNPAAIPRNHRVEAALDAGVKGDYTVLERLLAALSNPYAHTPEQAEYAAPPESDNGFYQTFCGT</sequence>
<dbReference type="GO" id="GO:0070733">
    <property type="term" value="F:AMPylase activity"/>
    <property type="evidence" value="ECO:0007669"/>
    <property type="project" value="UniProtKB-EC"/>
</dbReference>
<comment type="catalytic activity">
    <reaction evidence="8">
        <text>L-tyrosyl-[protein] + UTP = O-(5'-uridylyl)-L-tyrosyl-[protein] + diphosphate</text>
        <dbReference type="Rhea" id="RHEA:83887"/>
        <dbReference type="Rhea" id="RHEA-COMP:10136"/>
        <dbReference type="Rhea" id="RHEA-COMP:20238"/>
        <dbReference type="ChEBI" id="CHEBI:33019"/>
        <dbReference type="ChEBI" id="CHEBI:46398"/>
        <dbReference type="ChEBI" id="CHEBI:46858"/>
        <dbReference type="ChEBI" id="CHEBI:90602"/>
    </reaction>
</comment>
<comment type="catalytic activity">
    <reaction evidence="8">
        <text>L-histidyl-[protein] + UTP = N(tele)-(5'-uridylyl)-L-histidyl-[protein] + diphosphate</text>
        <dbReference type="Rhea" id="RHEA:83891"/>
        <dbReference type="Rhea" id="RHEA-COMP:9745"/>
        <dbReference type="Rhea" id="RHEA-COMP:20239"/>
        <dbReference type="ChEBI" id="CHEBI:29979"/>
        <dbReference type="ChEBI" id="CHEBI:33019"/>
        <dbReference type="ChEBI" id="CHEBI:46398"/>
        <dbReference type="ChEBI" id="CHEBI:233474"/>
    </reaction>
</comment>
<keyword evidence="10" id="KW-1185">Reference proteome</keyword>
<dbReference type="NCBIfam" id="NF000658">
    <property type="entry name" value="PRK00029.1"/>
    <property type="match status" value="1"/>
</dbReference>
<dbReference type="GO" id="GO:0000287">
    <property type="term" value="F:magnesium ion binding"/>
    <property type="evidence" value="ECO:0007669"/>
    <property type="project" value="UniProtKB-UniRule"/>
</dbReference>
<protein>
    <recommendedName>
        <fullName evidence="8">Protein nucleotidyltransferase YdiU</fullName>
        <ecNumber evidence="8">2.7.7.-</ecNumber>
    </recommendedName>
    <alternativeName>
        <fullName evidence="8">Protein adenylyltransferase YdiU</fullName>
        <ecNumber evidence="8">2.7.7.108</ecNumber>
    </alternativeName>
    <alternativeName>
        <fullName evidence="8">Protein uridylyltransferase YdiU</fullName>
        <ecNumber evidence="8">2.7.7.-</ecNumber>
    </alternativeName>
</protein>
<comment type="catalytic activity">
    <reaction evidence="8">
        <text>L-tyrosyl-[protein] + ATP = O-(5'-adenylyl)-L-tyrosyl-[protein] + diphosphate</text>
        <dbReference type="Rhea" id="RHEA:54288"/>
        <dbReference type="Rhea" id="RHEA-COMP:10136"/>
        <dbReference type="Rhea" id="RHEA-COMP:13846"/>
        <dbReference type="ChEBI" id="CHEBI:30616"/>
        <dbReference type="ChEBI" id="CHEBI:33019"/>
        <dbReference type="ChEBI" id="CHEBI:46858"/>
        <dbReference type="ChEBI" id="CHEBI:83624"/>
        <dbReference type="EC" id="2.7.7.108"/>
    </reaction>
</comment>
<proteinExistence type="inferred from homology"/>
<evidence type="ECO:0000256" key="1">
    <source>
        <dbReference type="ARBA" id="ARBA00009747"/>
    </source>
</evidence>
<dbReference type="EMBL" id="PYAT01000012">
    <property type="protein sequence ID" value="PSL31116.1"/>
    <property type="molecule type" value="Genomic_DNA"/>
</dbReference>
<feature type="binding site" evidence="8">
    <location>
        <position position="188"/>
    </location>
    <ligand>
        <name>ATP</name>
        <dbReference type="ChEBI" id="CHEBI:30616"/>
    </ligand>
</feature>
<dbReference type="InterPro" id="IPR003846">
    <property type="entry name" value="SelO"/>
</dbReference>
<keyword evidence="8" id="KW-0464">Manganese</keyword>
<comment type="caution">
    <text evidence="9">The sequence shown here is derived from an EMBL/GenBank/DDBJ whole genome shotgun (WGS) entry which is preliminary data.</text>
</comment>
<keyword evidence="6 8" id="KW-0067">ATP-binding</keyword>
<feature type="binding site" evidence="8">
    <location>
        <position position="259"/>
    </location>
    <ligand>
        <name>Mg(2+)</name>
        <dbReference type="ChEBI" id="CHEBI:18420"/>
    </ligand>
</feature>
<evidence type="ECO:0000256" key="3">
    <source>
        <dbReference type="ARBA" id="ARBA00022695"/>
    </source>
</evidence>